<dbReference type="Gene3D" id="1.20.1280.50">
    <property type="match status" value="1"/>
</dbReference>
<feature type="compositionally biased region" description="Low complexity" evidence="1">
    <location>
        <begin position="23"/>
        <end position="34"/>
    </location>
</feature>
<dbReference type="EMBL" id="JBEAFC010000005">
    <property type="protein sequence ID" value="KAL1555769.1"/>
    <property type="molecule type" value="Genomic_DNA"/>
</dbReference>
<dbReference type="InterPro" id="IPR001810">
    <property type="entry name" value="F-box_dom"/>
</dbReference>
<evidence type="ECO:0000313" key="3">
    <source>
        <dbReference type="EMBL" id="KAL1555769.1"/>
    </source>
</evidence>
<dbReference type="InterPro" id="IPR032675">
    <property type="entry name" value="LRR_dom_sf"/>
</dbReference>
<dbReference type="PANTHER" id="PTHR38926">
    <property type="entry name" value="F-BOX DOMAIN CONTAINING PROTEIN, EXPRESSED"/>
    <property type="match status" value="1"/>
</dbReference>
<dbReference type="SUPFAM" id="SSF81383">
    <property type="entry name" value="F-box domain"/>
    <property type="match status" value="1"/>
</dbReference>
<organism evidence="3 4">
    <name type="scientific">Salvia divinorum</name>
    <name type="common">Maria pastora</name>
    <name type="synonym">Diviner's sage</name>
    <dbReference type="NCBI Taxonomy" id="28513"/>
    <lineage>
        <taxon>Eukaryota</taxon>
        <taxon>Viridiplantae</taxon>
        <taxon>Streptophyta</taxon>
        <taxon>Embryophyta</taxon>
        <taxon>Tracheophyta</taxon>
        <taxon>Spermatophyta</taxon>
        <taxon>Magnoliopsida</taxon>
        <taxon>eudicotyledons</taxon>
        <taxon>Gunneridae</taxon>
        <taxon>Pentapetalae</taxon>
        <taxon>asterids</taxon>
        <taxon>lamiids</taxon>
        <taxon>Lamiales</taxon>
        <taxon>Lamiaceae</taxon>
        <taxon>Nepetoideae</taxon>
        <taxon>Mentheae</taxon>
        <taxon>Salviinae</taxon>
        <taxon>Salvia</taxon>
        <taxon>Salvia subgen. Calosphace</taxon>
    </lineage>
</organism>
<protein>
    <submittedName>
        <fullName evidence="3">F-box/LRR-repeat protein 9</fullName>
    </submittedName>
</protein>
<dbReference type="Gene3D" id="3.80.10.10">
    <property type="entry name" value="Ribonuclease Inhibitor"/>
    <property type="match status" value="1"/>
</dbReference>
<accession>A0ABD1HH43</accession>
<dbReference type="PROSITE" id="PS50181">
    <property type="entry name" value="FBOX"/>
    <property type="match status" value="1"/>
</dbReference>
<dbReference type="InterPro" id="IPR036047">
    <property type="entry name" value="F-box-like_dom_sf"/>
</dbReference>
<proteinExistence type="predicted"/>
<comment type="caution">
    <text evidence="3">The sequence shown here is derived from an EMBL/GenBank/DDBJ whole genome shotgun (WGS) entry which is preliminary data.</text>
</comment>
<feature type="region of interest" description="Disordered" evidence="1">
    <location>
        <begin position="337"/>
        <end position="360"/>
    </location>
</feature>
<evidence type="ECO:0000256" key="1">
    <source>
        <dbReference type="SAM" id="MobiDB-lite"/>
    </source>
</evidence>
<sequence length="360" mass="41003">MLSVCMSKKSKSNEPIIQPEPSIPTAAMAASSSSAPPPSPFPPPPPPPWTELPEDLTANILQRLHTEEILESAQLVCTTWRRVCKDPAIWRVIHLDYRRFAPYEVQNIFRQASAEFTSVCRSAAVELENICRCGVDGFERIFRRAVDRSQGQLVELKLAGYAVDRLLCHVSKRSCQLRCLTLVEYDSETTLFPLGIDHLTQLEELHLLMMPKLYPKDFETIGKACPMLKSFTYHNCWLKRPDLSGHVAAIGKTMPNLHHLRLCEHSMGNKGQEAVLHGCPHLKSLDLQRCSGHSLRRCAAYYLREALGERRSEQVEYMWLHSDSFSFIDWLMRPSEGKDKYDIDSEYDTDSESGSDSEYD</sequence>
<dbReference type="SUPFAM" id="SSF52047">
    <property type="entry name" value="RNI-like"/>
    <property type="match status" value="1"/>
</dbReference>
<evidence type="ECO:0000313" key="4">
    <source>
        <dbReference type="Proteomes" id="UP001567538"/>
    </source>
</evidence>
<dbReference type="AlphaFoldDB" id="A0ABD1HH43"/>
<dbReference type="CDD" id="cd22164">
    <property type="entry name" value="F-box_AtSKIP19-like"/>
    <property type="match status" value="1"/>
</dbReference>
<gene>
    <name evidence="3" type="ORF">AAHA92_11470</name>
</gene>
<dbReference type="Proteomes" id="UP001567538">
    <property type="component" value="Unassembled WGS sequence"/>
</dbReference>
<dbReference type="Pfam" id="PF12937">
    <property type="entry name" value="F-box-like"/>
    <property type="match status" value="1"/>
</dbReference>
<feature type="domain" description="F-box" evidence="2">
    <location>
        <begin position="46"/>
        <end position="93"/>
    </location>
</feature>
<keyword evidence="4" id="KW-1185">Reference proteome</keyword>
<feature type="region of interest" description="Disordered" evidence="1">
    <location>
        <begin position="1"/>
        <end position="49"/>
    </location>
</feature>
<dbReference type="PANTHER" id="PTHR38926:SF82">
    <property type="entry name" value="F-BOX DOMAIN-CONTAINING PROTEIN"/>
    <property type="match status" value="1"/>
</dbReference>
<feature type="compositionally biased region" description="Pro residues" evidence="1">
    <location>
        <begin position="35"/>
        <end position="49"/>
    </location>
</feature>
<name>A0ABD1HH43_SALDI</name>
<reference evidence="3 4" key="1">
    <citation type="submission" date="2024-06" db="EMBL/GenBank/DDBJ databases">
        <title>A chromosome level genome sequence of Diviner's sage (Salvia divinorum).</title>
        <authorList>
            <person name="Ford S.A."/>
            <person name="Ro D.-K."/>
            <person name="Ness R.W."/>
            <person name="Phillips M.A."/>
        </authorList>
    </citation>
    <scope>NUCLEOTIDE SEQUENCE [LARGE SCALE GENOMIC DNA]</scope>
    <source>
        <strain evidence="3">SAF-2024a</strain>
        <tissue evidence="3">Leaf</tissue>
    </source>
</reference>
<feature type="compositionally biased region" description="Acidic residues" evidence="1">
    <location>
        <begin position="344"/>
        <end position="360"/>
    </location>
</feature>
<evidence type="ECO:0000259" key="2">
    <source>
        <dbReference type="PROSITE" id="PS50181"/>
    </source>
</evidence>